<evidence type="ECO:0000256" key="1">
    <source>
        <dbReference type="ARBA" id="ARBA00012928"/>
    </source>
</evidence>
<dbReference type="InterPro" id="IPR029035">
    <property type="entry name" value="DHS-like_NAD/FAD-binding_dom"/>
</dbReference>
<dbReference type="EC" id="2.3.1.286" evidence="1"/>
<feature type="binding site" evidence="4">
    <location>
        <position position="118"/>
    </location>
    <ligand>
        <name>Zn(2+)</name>
        <dbReference type="ChEBI" id="CHEBI:29105"/>
    </ligand>
</feature>
<dbReference type="GO" id="GO:0070403">
    <property type="term" value="F:NAD+ binding"/>
    <property type="evidence" value="ECO:0007669"/>
    <property type="project" value="InterPro"/>
</dbReference>
<feature type="domain" description="Deacetylase sirtuin-type" evidence="5">
    <location>
        <begin position="1"/>
        <end position="232"/>
    </location>
</feature>
<keyword evidence="2" id="KW-0808">Transferase</keyword>
<dbReference type="OrthoDB" id="9800582at2"/>
<dbReference type="EMBL" id="PDNZ01000006">
    <property type="protein sequence ID" value="PWW81711.1"/>
    <property type="molecule type" value="Genomic_DNA"/>
</dbReference>
<evidence type="ECO:0000256" key="2">
    <source>
        <dbReference type="ARBA" id="ARBA00022679"/>
    </source>
</evidence>
<dbReference type="Gene3D" id="3.30.1600.10">
    <property type="entry name" value="SIR2/SIRT2 'Small Domain"/>
    <property type="match status" value="1"/>
</dbReference>
<dbReference type="InterPro" id="IPR026590">
    <property type="entry name" value="Ssirtuin_cat_dom"/>
</dbReference>
<dbReference type="Proteomes" id="UP000246278">
    <property type="component" value="Unassembled WGS sequence"/>
</dbReference>
<name>A0A317T8F3_9CHLB</name>
<dbReference type="InterPro" id="IPR050134">
    <property type="entry name" value="NAD-dep_sirtuin_deacylases"/>
</dbReference>
<sequence>MAQNINPATYKHILFFTGAGMSAESGVPTYRGKGGIWGSYSIEEYACQQAFDRDPEKVLGFHEKRRRSVLDCLPHEGHRVIAGIPNACVVTQNIDGMHQRAGSKEVIELHGSLWRLRCQSCGFKKEDYREKFETTRCDCGNRLRPDIIWFGDMLDAVVMSKASQAIRNCDLFISIGTSGTVWPAAGFPDLARQSGAYCIEINPEPSGATSYDRVFERPAGEVLPELFGVSRR</sequence>
<comment type="caution">
    <text evidence="6">The sequence shown here is derived from an EMBL/GenBank/DDBJ whole genome shotgun (WGS) entry which is preliminary data.</text>
</comment>
<evidence type="ECO:0000256" key="3">
    <source>
        <dbReference type="ARBA" id="ARBA00023027"/>
    </source>
</evidence>
<dbReference type="RefSeq" id="WP_110023828.1">
    <property type="nucleotide sequence ID" value="NZ_PDNZ01000006.1"/>
</dbReference>
<evidence type="ECO:0000256" key="4">
    <source>
        <dbReference type="PROSITE-ProRule" id="PRU00236"/>
    </source>
</evidence>
<proteinExistence type="predicted"/>
<evidence type="ECO:0000313" key="7">
    <source>
        <dbReference type="Proteomes" id="UP000246278"/>
    </source>
</evidence>
<accession>A0A317T8F3</accession>
<reference evidence="7" key="1">
    <citation type="submission" date="2017-10" db="EMBL/GenBank/DDBJ databases">
        <authorList>
            <person name="Gaisin V.A."/>
            <person name="Rysina M.S."/>
            <person name="Grouzdev D.S."/>
        </authorList>
    </citation>
    <scope>NUCLEOTIDE SEQUENCE [LARGE SCALE GENOMIC DNA]</scope>
    <source>
        <strain evidence="7">V1</strain>
    </source>
</reference>
<gene>
    <name evidence="6" type="ORF">CR164_09780</name>
</gene>
<dbReference type="Gene3D" id="3.40.50.1220">
    <property type="entry name" value="TPP-binding domain"/>
    <property type="match status" value="1"/>
</dbReference>
<keyword evidence="4" id="KW-0479">Metal-binding</keyword>
<feature type="binding site" evidence="4">
    <location>
        <position position="137"/>
    </location>
    <ligand>
        <name>Zn(2+)</name>
        <dbReference type="ChEBI" id="CHEBI:29105"/>
    </ligand>
</feature>
<dbReference type="InterPro" id="IPR003000">
    <property type="entry name" value="Sirtuin"/>
</dbReference>
<dbReference type="Pfam" id="PF02146">
    <property type="entry name" value="SIR2"/>
    <property type="match status" value="1"/>
</dbReference>
<dbReference type="PANTHER" id="PTHR11085">
    <property type="entry name" value="NAD-DEPENDENT PROTEIN DEACYLASE SIRTUIN-5, MITOCHONDRIAL-RELATED"/>
    <property type="match status" value="1"/>
</dbReference>
<protein>
    <recommendedName>
        <fullName evidence="1">protein acetyllysine N-acetyltransferase</fullName>
        <ecNumber evidence="1">2.3.1.286</ecNumber>
    </recommendedName>
</protein>
<dbReference type="PANTHER" id="PTHR11085:SF10">
    <property type="entry name" value="NAD-DEPENDENT PROTEIN DEACYLASE SIRTUIN-5, MITOCHONDRIAL-RELATED"/>
    <property type="match status" value="1"/>
</dbReference>
<dbReference type="GO" id="GO:0017136">
    <property type="term" value="F:histone deacetylase activity, NAD-dependent"/>
    <property type="evidence" value="ECO:0007669"/>
    <property type="project" value="TreeGrafter"/>
</dbReference>
<feature type="binding site" evidence="4">
    <location>
        <position position="121"/>
    </location>
    <ligand>
        <name>Zn(2+)</name>
        <dbReference type="ChEBI" id="CHEBI:29105"/>
    </ligand>
</feature>
<keyword evidence="3" id="KW-0520">NAD</keyword>
<organism evidence="6 7">
    <name type="scientific">Prosthecochloris marina</name>
    <dbReference type="NCBI Taxonomy" id="2017681"/>
    <lineage>
        <taxon>Bacteria</taxon>
        <taxon>Pseudomonadati</taxon>
        <taxon>Chlorobiota</taxon>
        <taxon>Chlorobiia</taxon>
        <taxon>Chlorobiales</taxon>
        <taxon>Chlorobiaceae</taxon>
        <taxon>Prosthecochloris</taxon>
    </lineage>
</organism>
<dbReference type="PROSITE" id="PS50305">
    <property type="entry name" value="SIRTUIN"/>
    <property type="match status" value="1"/>
</dbReference>
<dbReference type="NCBIfam" id="NF001753">
    <property type="entry name" value="PRK00481.1-3"/>
    <property type="match status" value="1"/>
</dbReference>
<feature type="active site" description="Proton acceptor" evidence="4">
    <location>
        <position position="110"/>
    </location>
</feature>
<evidence type="ECO:0000259" key="5">
    <source>
        <dbReference type="PROSITE" id="PS50305"/>
    </source>
</evidence>
<dbReference type="GO" id="GO:0046872">
    <property type="term" value="F:metal ion binding"/>
    <property type="evidence" value="ECO:0007669"/>
    <property type="project" value="UniProtKB-KW"/>
</dbReference>
<feature type="binding site" evidence="4">
    <location>
        <position position="139"/>
    </location>
    <ligand>
        <name>Zn(2+)</name>
        <dbReference type="ChEBI" id="CHEBI:29105"/>
    </ligand>
</feature>
<dbReference type="AlphaFoldDB" id="A0A317T8F3"/>
<keyword evidence="4" id="KW-0862">Zinc</keyword>
<dbReference type="InterPro" id="IPR026591">
    <property type="entry name" value="Sirtuin_cat_small_dom_sf"/>
</dbReference>
<evidence type="ECO:0000313" key="6">
    <source>
        <dbReference type="EMBL" id="PWW81711.1"/>
    </source>
</evidence>
<keyword evidence="7" id="KW-1185">Reference proteome</keyword>
<dbReference type="SUPFAM" id="SSF52467">
    <property type="entry name" value="DHS-like NAD/FAD-binding domain"/>
    <property type="match status" value="1"/>
</dbReference>